<feature type="signal peptide" evidence="1">
    <location>
        <begin position="1"/>
        <end position="25"/>
    </location>
</feature>
<comment type="caution">
    <text evidence="3">The sequence shown here is derived from an EMBL/GenBank/DDBJ whole genome shotgun (WGS) entry which is preliminary data.</text>
</comment>
<feature type="domain" description="Ice-binding protein C-terminal" evidence="2">
    <location>
        <begin position="193"/>
        <end position="217"/>
    </location>
</feature>
<evidence type="ECO:0000259" key="2">
    <source>
        <dbReference type="Pfam" id="PF07589"/>
    </source>
</evidence>
<accession>A0A2W5A0P1</accession>
<dbReference type="InterPro" id="IPR013424">
    <property type="entry name" value="Ice-binding_C"/>
</dbReference>
<organism evidence="3 4">
    <name type="scientific">Sphingomonas sanxanigenens</name>
    <dbReference type="NCBI Taxonomy" id="397260"/>
    <lineage>
        <taxon>Bacteria</taxon>
        <taxon>Pseudomonadati</taxon>
        <taxon>Pseudomonadota</taxon>
        <taxon>Alphaproteobacteria</taxon>
        <taxon>Sphingomonadales</taxon>
        <taxon>Sphingomonadaceae</taxon>
        <taxon>Sphingomonas</taxon>
    </lineage>
</organism>
<dbReference type="Proteomes" id="UP000249066">
    <property type="component" value="Unassembled WGS sequence"/>
</dbReference>
<dbReference type="NCBIfam" id="NF035944">
    <property type="entry name" value="PEPxxWA-CTERM"/>
    <property type="match status" value="1"/>
</dbReference>
<proteinExistence type="predicted"/>
<evidence type="ECO:0000256" key="1">
    <source>
        <dbReference type="SAM" id="SignalP"/>
    </source>
</evidence>
<dbReference type="EMBL" id="QFNN01000146">
    <property type="protein sequence ID" value="PZO87156.1"/>
    <property type="molecule type" value="Genomic_DNA"/>
</dbReference>
<name>A0A2W5A0P1_9SPHN</name>
<reference evidence="3 4" key="1">
    <citation type="submission" date="2017-08" db="EMBL/GenBank/DDBJ databases">
        <title>Infants hospitalized years apart are colonized by the same room-sourced microbial strains.</title>
        <authorList>
            <person name="Brooks B."/>
            <person name="Olm M.R."/>
            <person name="Firek B.A."/>
            <person name="Baker R."/>
            <person name="Thomas B.C."/>
            <person name="Morowitz M.J."/>
            <person name="Banfield J.F."/>
        </authorList>
    </citation>
    <scope>NUCLEOTIDE SEQUENCE [LARGE SCALE GENOMIC DNA]</scope>
    <source>
        <strain evidence="3">S2_018_000_R2_101</strain>
    </source>
</reference>
<evidence type="ECO:0000313" key="4">
    <source>
        <dbReference type="Proteomes" id="UP000249066"/>
    </source>
</evidence>
<keyword evidence="1" id="KW-0732">Signal</keyword>
<gene>
    <name evidence="3" type="ORF">DI623_15260</name>
</gene>
<protein>
    <recommendedName>
        <fullName evidence="2">Ice-binding protein C-terminal domain-containing protein</fullName>
    </recommendedName>
</protein>
<dbReference type="Pfam" id="PF07589">
    <property type="entry name" value="PEP-CTERM"/>
    <property type="match status" value="1"/>
</dbReference>
<feature type="chain" id="PRO_5015899450" description="Ice-binding protein C-terminal domain-containing protein" evidence="1">
    <location>
        <begin position="26"/>
        <end position="228"/>
    </location>
</feature>
<sequence length="228" mass="23827">MKRSSRILLLAASLCGLGAASSAPATIRNYELDLTANHAGWVPLPNGDPMLGTYMVAPLGELFKATFSLDSDLLLADTTNVIPVAALQMAAGDSSWDASDVVNAYFVTDANRDIATMGLLAVNAAGDGFSVGVRTAKLPQPIRSYWSVNDAFFPACAISTDFTFSGPCFGSVNDDIVLTRLPDSVSGGGPEGSVPEPESWVMMIAGLGILGAALRMRPVAISRAHFTL</sequence>
<dbReference type="AlphaFoldDB" id="A0A2W5A0P1"/>
<evidence type="ECO:0000313" key="3">
    <source>
        <dbReference type="EMBL" id="PZO87156.1"/>
    </source>
</evidence>